<dbReference type="Proteomes" id="UP000681722">
    <property type="component" value="Unassembled WGS sequence"/>
</dbReference>
<evidence type="ECO:0000256" key="1">
    <source>
        <dbReference type="SAM" id="MobiDB-lite"/>
    </source>
</evidence>
<sequence>MGSSMDKDTDFSQFPVHLSGSRSDGQSTARYVANDPLKWEYDIIYVPHSIQIENENQIEYLAEAPGYIRIFANDNKQIPKGMINNQILINAYQLKEDIYSIMKKENVRPVQASSISIENSILYL</sequence>
<gene>
    <name evidence="2" type="ORF">GPM918_LOCUS30326</name>
    <name evidence="3" type="ORF">SRO942_LOCUS30935</name>
</gene>
<feature type="region of interest" description="Disordered" evidence="1">
    <location>
        <begin position="1"/>
        <end position="28"/>
    </location>
</feature>
<dbReference type="Proteomes" id="UP000663829">
    <property type="component" value="Unassembled WGS sequence"/>
</dbReference>
<dbReference type="EMBL" id="CAJOBC010057487">
    <property type="protein sequence ID" value="CAF4197954.1"/>
    <property type="molecule type" value="Genomic_DNA"/>
</dbReference>
<keyword evidence="4" id="KW-1185">Reference proteome</keyword>
<reference evidence="2" key="1">
    <citation type="submission" date="2021-02" db="EMBL/GenBank/DDBJ databases">
        <authorList>
            <person name="Nowell W R."/>
        </authorList>
    </citation>
    <scope>NUCLEOTIDE SEQUENCE</scope>
</reference>
<evidence type="ECO:0000313" key="2">
    <source>
        <dbReference type="EMBL" id="CAF1338818.1"/>
    </source>
</evidence>
<dbReference type="EMBL" id="CAJNOQ010014291">
    <property type="protein sequence ID" value="CAF1338818.1"/>
    <property type="molecule type" value="Genomic_DNA"/>
</dbReference>
<name>A0A815GH88_9BILA</name>
<protein>
    <submittedName>
        <fullName evidence="2">Uncharacterized protein</fullName>
    </submittedName>
</protein>
<organism evidence="2 4">
    <name type="scientific">Didymodactylos carnosus</name>
    <dbReference type="NCBI Taxonomy" id="1234261"/>
    <lineage>
        <taxon>Eukaryota</taxon>
        <taxon>Metazoa</taxon>
        <taxon>Spiralia</taxon>
        <taxon>Gnathifera</taxon>
        <taxon>Rotifera</taxon>
        <taxon>Eurotatoria</taxon>
        <taxon>Bdelloidea</taxon>
        <taxon>Philodinida</taxon>
        <taxon>Philodinidae</taxon>
        <taxon>Didymodactylos</taxon>
    </lineage>
</organism>
<evidence type="ECO:0000313" key="3">
    <source>
        <dbReference type="EMBL" id="CAF4197954.1"/>
    </source>
</evidence>
<dbReference type="AlphaFoldDB" id="A0A815GH88"/>
<comment type="caution">
    <text evidence="2">The sequence shown here is derived from an EMBL/GenBank/DDBJ whole genome shotgun (WGS) entry which is preliminary data.</text>
</comment>
<evidence type="ECO:0000313" key="4">
    <source>
        <dbReference type="Proteomes" id="UP000663829"/>
    </source>
</evidence>
<feature type="compositionally biased region" description="Basic and acidic residues" evidence="1">
    <location>
        <begin position="1"/>
        <end position="10"/>
    </location>
</feature>
<proteinExistence type="predicted"/>
<accession>A0A815GH88</accession>